<dbReference type="PANTHER" id="PTHR33121">
    <property type="entry name" value="CYCLIC DI-GMP PHOSPHODIESTERASE PDEF"/>
    <property type="match status" value="1"/>
</dbReference>
<dbReference type="PROSITE" id="PS50883">
    <property type="entry name" value="EAL"/>
    <property type="match status" value="1"/>
</dbReference>
<dbReference type="InterPro" id="IPR029787">
    <property type="entry name" value="Nucleotide_cyclase"/>
</dbReference>
<feature type="domain" description="GGDEF" evidence="5">
    <location>
        <begin position="287"/>
        <end position="421"/>
    </location>
</feature>
<dbReference type="Proteomes" id="UP001652504">
    <property type="component" value="Unassembled WGS sequence"/>
</dbReference>
<dbReference type="SMART" id="SM00448">
    <property type="entry name" value="REC"/>
    <property type="match status" value="1"/>
</dbReference>
<dbReference type="InterPro" id="IPR035919">
    <property type="entry name" value="EAL_sf"/>
</dbReference>
<dbReference type="PROSITE" id="PS50887">
    <property type="entry name" value="GGDEF"/>
    <property type="match status" value="1"/>
</dbReference>
<evidence type="ECO:0000259" key="2">
    <source>
        <dbReference type="PROSITE" id="PS50110"/>
    </source>
</evidence>
<dbReference type="SUPFAM" id="SSF55073">
    <property type="entry name" value="Nucleotide cyclase"/>
    <property type="match status" value="1"/>
</dbReference>
<dbReference type="InterPro" id="IPR000160">
    <property type="entry name" value="GGDEF_dom"/>
</dbReference>
<evidence type="ECO:0000259" key="5">
    <source>
        <dbReference type="PROSITE" id="PS50887"/>
    </source>
</evidence>
<dbReference type="SMART" id="SM00086">
    <property type="entry name" value="PAC"/>
    <property type="match status" value="1"/>
</dbReference>
<feature type="domain" description="Response regulatory" evidence="2">
    <location>
        <begin position="7"/>
        <end position="124"/>
    </location>
</feature>
<keyword evidence="1" id="KW-0597">Phosphoprotein</keyword>
<keyword evidence="7" id="KW-1185">Reference proteome</keyword>
<dbReference type="PROSITE" id="PS50113">
    <property type="entry name" value="PAC"/>
    <property type="match status" value="1"/>
</dbReference>
<dbReference type="SUPFAM" id="SSF55785">
    <property type="entry name" value="PYP-like sensor domain (PAS domain)"/>
    <property type="match status" value="1"/>
</dbReference>
<dbReference type="CDD" id="cd01948">
    <property type="entry name" value="EAL"/>
    <property type="match status" value="1"/>
</dbReference>
<dbReference type="InterPro" id="IPR035965">
    <property type="entry name" value="PAS-like_dom_sf"/>
</dbReference>
<evidence type="ECO:0000256" key="1">
    <source>
        <dbReference type="PROSITE-ProRule" id="PRU00169"/>
    </source>
</evidence>
<dbReference type="Gene3D" id="3.30.70.270">
    <property type="match status" value="1"/>
</dbReference>
<dbReference type="CDD" id="cd00130">
    <property type="entry name" value="PAS"/>
    <property type="match status" value="1"/>
</dbReference>
<dbReference type="InterPro" id="IPR050706">
    <property type="entry name" value="Cyclic-di-GMP_PDE-like"/>
</dbReference>
<dbReference type="InterPro" id="IPR000014">
    <property type="entry name" value="PAS"/>
</dbReference>
<gene>
    <name evidence="6" type="ORF">OE749_09905</name>
</gene>
<dbReference type="Pfam" id="PF00072">
    <property type="entry name" value="Response_reg"/>
    <property type="match status" value="1"/>
</dbReference>
<dbReference type="NCBIfam" id="TIGR00229">
    <property type="entry name" value="sensory_box"/>
    <property type="match status" value="1"/>
</dbReference>
<dbReference type="CDD" id="cd01949">
    <property type="entry name" value="GGDEF"/>
    <property type="match status" value="1"/>
</dbReference>
<dbReference type="RefSeq" id="WP_263712291.1">
    <property type="nucleotide sequence ID" value="NZ_JAOWKX010000004.1"/>
</dbReference>
<dbReference type="Gene3D" id="3.20.20.450">
    <property type="entry name" value="EAL domain"/>
    <property type="match status" value="1"/>
</dbReference>
<dbReference type="PROSITE" id="PS50110">
    <property type="entry name" value="RESPONSE_REGULATORY"/>
    <property type="match status" value="1"/>
</dbReference>
<dbReference type="SMART" id="SM00052">
    <property type="entry name" value="EAL"/>
    <property type="match status" value="1"/>
</dbReference>
<dbReference type="Gene3D" id="3.40.50.2300">
    <property type="match status" value="1"/>
</dbReference>
<dbReference type="Pfam" id="PF00563">
    <property type="entry name" value="EAL"/>
    <property type="match status" value="1"/>
</dbReference>
<dbReference type="InterPro" id="IPR011006">
    <property type="entry name" value="CheY-like_superfamily"/>
</dbReference>
<evidence type="ECO:0000313" key="7">
    <source>
        <dbReference type="Proteomes" id="UP001652504"/>
    </source>
</evidence>
<dbReference type="EMBL" id="JAOWKX010000004">
    <property type="protein sequence ID" value="MCV2885010.1"/>
    <property type="molecule type" value="Genomic_DNA"/>
</dbReference>
<dbReference type="SUPFAM" id="SSF52172">
    <property type="entry name" value="CheY-like"/>
    <property type="match status" value="1"/>
</dbReference>
<dbReference type="PANTHER" id="PTHR33121:SF70">
    <property type="entry name" value="SIGNALING PROTEIN YKOW"/>
    <property type="match status" value="1"/>
</dbReference>
<feature type="domain" description="EAL" evidence="4">
    <location>
        <begin position="430"/>
        <end position="679"/>
    </location>
</feature>
<sequence>MQFAGAKLLVVEDDSVSSALIRESLKAYGYENLYLAEDLASAHQLLAVNRFDLVLLDVGLPDGTGGDLLVSIRKRFSAVALPVIMISGDVSSTHIVNFLELGANDYISKPLDIPVLLARVKNVLTIRQLDKDIGNANERYSLAARGAKDGLWDWSIQTGEIFLSSRWMQIIGADGGECTKDISYFIERIHEDDVLNFNRDLRNHLNGVNDYFQHECRMQHTDGSFRWTLVRGTAIRHTNGKAYRMAGSISDITARKVLDPLTSTLNRSAFLDKLDMLIKSRTSKLIKHFAVVVISVDRYQLVSDSYGHHFGDRVMLEVTNRLSALVSPKDTIARIETDQLAFTLEDAGSEEEIVAWARREILRPIVIPLPPEDRSLHLTFSAAVINDTDIYRYSHDILRDANIALHDAMKKIDDDISAFRSSLQISLKDRIEMLEDLHDAIEQDSFYFCYQPKVDFEGNLCGAEALIRWKHPVKGEVSPVEFIPIAEETGLIVPLGHNMFKKFCKVVKQVEDKQRGILMSYNLSGRQFLDPSLLDVLMGCIKEAGVSADSIELEITESTLMNDIESAVQVLKELTKHGFKVSIDDFGTGYSSLAYLKKLPIHTLKIDKSFVDDLLNDADDIAIISAITNMANALGLTTVAEGVEVEQQAEKLHELEIDMFQGYCFYKPLEESAFLALLK</sequence>
<reference evidence="6 7" key="1">
    <citation type="submission" date="2022-10" db="EMBL/GenBank/DDBJ databases">
        <title>Aestuariibacter sp. AA17 isolated from Montipora capitata coral fragment.</title>
        <authorList>
            <person name="Emsley S.A."/>
            <person name="Pfannmuller K.M."/>
            <person name="Loughran R.M."/>
            <person name="Shlafstein M."/>
            <person name="Papke E."/>
            <person name="Saw J.H."/>
            <person name="Ushijima B."/>
            <person name="Videau P."/>
        </authorList>
    </citation>
    <scope>NUCLEOTIDE SEQUENCE [LARGE SCALE GENOMIC DNA]</scope>
    <source>
        <strain evidence="6 7">AA17</strain>
    </source>
</reference>
<name>A0ABT3A8J7_9ALTE</name>
<dbReference type="Pfam" id="PF00990">
    <property type="entry name" value="GGDEF"/>
    <property type="match status" value="1"/>
</dbReference>
<evidence type="ECO:0000259" key="4">
    <source>
        <dbReference type="PROSITE" id="PS50883"/>
    </source>
</evidence>
<comment type="caution">
    <text evidence="6">The sequence shown here is derived from an EMBL/GenBank/DDBJ whole genome shotgun (WGS) entry which is preliminary data.</text>
</comment>
<accession>A0ABT3A8J7</accession>
<dbReference type="SMART" id="SM00267">
    <property type="entry name" value="GGDEF"/>
    <property type="match status" value="1"/>
</dbReference>
<dbReference type="InterPro" id="IPR001633">
    <property type="entry name" value="EAL_dom"/>
</dbReference>
<feature type="domain" description="PAC" evidence="3">
    <location>
        <begin position="212"/>
        <end position="264"/>
    </location>
</feature>
<dbReference type="InterPro" id="IPR013655">
    <property type="entry name" value="PAS_fold_3"/>
</dbReference>
<dbReference type="InterPro" id="IPR001789">
    <property type="entry name" value="Sig_transdc_resp-reg_receiver"/>
</dbReference>
<proteinExistence type="predicted"/>
<evidence type="ECO:0000313" key="6">
    <source>
        <dbReference type="EMBL" id="MCV2885010.1"/>
    </source>
</evidence>
<dbReference type="Gene3D" id="3.30.450.20">
    <property type="entry name" value="PAS domain"/>
    <property type="match status" value="1"/>
</dbReference>
<organism evidence="6 7">
    <name type="scientific">Fluctibacter corallii</name>
    <dbReference type="NCBI Taxonomy" id="2984329"/>
    <lineage>
        <taxon>Bacteria</taxon>
        <taxon>Pseudomonadati</taxon>
        <taxon>Pseudomonadota</taxon>
        <taxon>Gammaproteobacteria</taxon>
        <taxon>Alteromonadales</taxon>
        <taxon>Alteromonadaceae</taxon>
        <taxon>Fluctibacter</taxon>
    </lineage>
</organism>
<dbReference type="NCBIfam" id="TIGR00254">
    <property type="entry name" value="GGDEF"/>
    <property type="match status" value="1"/>
</dbReference>
<feature type="modified residue" description="4-aspartylphosphate" evidence="1">
    <location>
        <position position="57"/>
    </location>
</feature>
<evidence type="ECO:0000259" key="3">
    <source>
        <dbReference type="PROSITE" id="PS50113"/>
    </source>
</evidence>
<protein>
    <submittedName>
        <fullName evidence="6">EAL domain-containing protein</fullName>
    </submittedName>
</protein>
<dbReference type="InterPro" id="IPR001610">
    <property type="entry name" value="PAC"/>
</dbReference>
<dbReference type="SUPFAM" id="SSF141868">
    <property type="entry name" value="EAL domain-like"/>
    <property type="match status" value="1"/>
</dbReference>
<dbReference type="InterPro" id="IPR000700">
    <property type="entry name" value="PAS-assoc_C"/>
</dbReference>
<dbReference type="Pfam" id="PF08447">
    <property type="entry name" value="PAS_3"/>
    <property type="match status" value="1"/>
</dbReference>
<dbReference type="InterPro" id="IPR043128">
    <property type="entry name" value="Rev_trsase/Diguanyl_cyclase"/>
</dbReference>